<keyword evidence="2" id="KW-0808">Transferase</keyword>
<organism evidence="2 3">
    <name type="scientific">Zhongshania guokunii</name>
    <dbReference type="NCBI Taxonomy" id="641783"/>
    <lineage>
        <taxon>Bacteria</taxon>
        <taxon>Pseudomonadati</taxon>
        <taxon>Pseudomonadota</taxon>
        <taxon>Gammaproteobacteria</taxon>
        <taxon>Cellvibrionales</taxon>
        <taxon>Spongiibacteraceae</taxon>
        <taxon>Zhongshania</taxon>
    </lineage>
</organism>
<gene>
    <name evidence="2" type="ORF">AB4876_04805</name>
</gene>
<proteinExistence type="predicted"/>
<feature type="domain" description="N-acetyltransferase" evidence="1">
    <location>
        <begin position="17"/>
        <end position="172"/>
    </location>
</feature>
<protein>
    <submittedName>
        <fullName evidence="2">GNAT family N-acetyltransferase</fullName>
        <ecNumber evidence="2">2.3.-.-</ecNumber>
    </submittedName>
</protein>
<accession>A0ABV3U2T8</accession>
<comment type="caution">
    <text evidence="2">The sequence shown here is derived from an EMBL/GenBank/DDBJ whole genome shotgun (WGS) entry which is preliminary data.</text>
</comment>
<dbReference type="InterPro" id="IPR000182">
    <property type="entry name" value="GNAT_dom"/>
</dbReference>
<dbReference type="Gene3D" id="3.40.630.30">
    <property type="match status" value="1"/>
</dbReference>
<dbReference type="EC" id="2.3.-.-" evidence="2"/>
<dbReference type="EMBL" id="JBFRYA010000003">
    <property type="protein sequence ID" value="MEX1668220.1"/>
    <property type="molecule type" value="Genomic_DNA"/>
</dbReference>
<keyword evidence="2" id="KW-0012">Acyltransferase</keyword>
<dbReference type="InterPro" id="IPR016181">
    <property type="entry name" value="Acyl_CoA_acyltransferase"/>
</dbReference>
<evidence type="ECO:0000313" key="2">
    <source>
        <dbReference type="EMBL" id="MEX1668220.1"/>
    </source>
</evidence>
<evidence type="ECO:0000259" key="1">
    <source>
        <dbReference type="PROSITE" id="PS51186"/>
    </source>
</evidence>
<keyword evidence="3" id="KW-1185">Reference proteome</keyword>
<dbReference type="Pfam" id="PF13302">
    <property type="entry name" value="Acetyltransf_3"/>
    <property type="match status" value="1"/>
</dbReference>
<evidence type="ECO:0000313" key="3">
    <source>
        <dbReference type="Proteomes" id="UP001557485"/>
    </source>
</evidence>
<dbReference type="PANTHER" id="PTHR43610:SF1">
    <property type="entry name" value="N-ACETYLTRANSFERASE DOMAIN-CONTAINING PROTEIN"/>
    <property type="match status" value="1"/>
</dbReference>
<dbReference type="PANTHER" id="PTHR43610">
    <property type="entry name" value="BLL6696 PROTEIN"/>
    <property type="match status" value="1"/>
</dbReference>
<dbReference type="GO" id="GO:0016746">
    <property type="term" value="F:acyltransferase activity"/>
    <property type="evidence" value="ECO:0007669"/>
    <property type="project" value="UniProtKB-KW"/>
</dbReference>
<dbReference type="PROSITE" id="PS51186">
    <property type="entry name" value="GNAT"/>
    <property type="match status" value="1"/>
</dbReference>
<name>A0ABV3U2T8_9GAMM</name>
<reference evidence="2 3" key="1">
    <citation type="journal article" date="2011" name="Int. J. Syst. Evol. Microbiol.">
        <title>Zhongshania antarctica gen. nov., sp. nov. and Zhongshania guokunii sp. nov., gammaproteobacteria respectively isolated from coastal attached (fast) ice and surface seawater of the Antarctic.</title>
        <authorList>
            <person name="Li H.J."/>
            <person name="Zhang X.Y."/>
            <person name="Chen C.X."/>
            <person name="Zhang Y.J."/>
            <person name="Gao Z.M."/>
            <person name="Yu Y."/>
            <person name="Chen X.L."/>
            <person name="Chen B."/>
            <person name="Zhang Y.Z."/>
        </authorList>
    </citation>
    <scope>NUCLEOTIDE SEQUENCE [LARGE SCALE GENOMIC DNA]</scope>
    <source>
        <strain evidence="2 3">ZS6-22T</strain>
    </source>
</reference>
<dbReference type="SUPFAM" id="SSF55729">
    <property type="entry name" value="Acyl-CoA N-acyltransferases (Nat)"/>
    <property type="match status" value="1"/>
</dbReference>
<sequence>MVFDKVFDKVILEGPRVRLEPMSISHKDGLSEAISDGELWNIFVTKVPHPDDLDEFIGNAYYALEEGDGLVFSIIDKRSGKVVGSSRYMRASPPNKRVEIGFSFIAKSHQKTHINTEAKLLMLEHAFENLKVNRVEFVTDFLNHNSRSAILRLGAKQEGILRNHMVMADGRVRDSVVFTIISNEWLGVKQHLTAKLAQTA</sequence>
<dbReference type="RefSeq" id="WP_368380513.1">
    <property type="nucleotide sequence ID" value="NZ_JBFRYA010000003.1"/>
</dbReference>
<dbReference type="Proteomes" id="UP001557485">
    <property type="component" value="Unassembled WGS sequence"/>
</dbReference>